<evidence type="ECO:0000313" key="19">
    <source>
        <dbReference type="Proteomes" id="UP000197215"/>
    </source>
</evidence>
<evidence type="ECO:0000256" key="2">
    <source>
        <dbReference type="ARBA" id="ARBA00004873"/>
    </source>
</evidence>
<accession>A0A212TAD4</accession>
<dbReference type="InterPro" id="IPR006805">
    <property type="entry name" value="Anth_synth_I_N"/>
</dbReference>
<evidence type="ECO:0000256" key="13">
    <source>
        <dbReference type="ARBA" id="ARBA00025634"/>
    </source>
</evidence>
<keyword evidence="12 15" id="KW-0456">Lyase</keyword>
<gene>
    <name evidence="15" type="primary">trpE</name>
    <name evidence="18" type="ORF">SAMN06295916_0746</name>
</gene>
<sequence>MQRKDFDALAKQGYNRVAIVSEALADLETPLSLYLKLTQAHGSTNTFLLESVVGGERFGRYSIIGLHAKTLIKVSGGPNNTLTQVITDGQVVETDHGNPLDFIANYHARFKVALQAGLPRFCGGLAGYFGYDTIRYIEPRLAKHDLPDEINTPDIQLMLTEELAVIDNLAGKLYLIVYANPQEPQSYEAAQARLKELHTSLDASIKKPSTGATQKTEAIRKFAKADFMDAVKRTKEYILAGDCMQVVIGQRISQPYTESPLSLYRALRSLNPSPYMYLYDFGDHQVVGSSPEILVRQEQRQVDGKEKRFVIVRPIAGTRPRGTSPEHDAELAKELLADPKEIAEHVMLIDLARNDVGRIAKNGSVKVTDRMVIEKYSHVQHIVSSVEGELLDNASNMDVLKATFPAGTLSGAPKIRAMEIIDEMEIVKRGVYGGAAGYLSFSGDMDVAIVIRTGIIKDGMVHAQAGAGVVADSDPESEWKETEAKARAVLRAAEMVQGGLDASHD</sequence>
<comment type="subunit">
    <text evidence="4 15">Heterotetramer consisting of two non-identical subunits: a beta subunit (TrpG) and a large alpha subunit (TrpE).</text>
</comment>
<proteinExistence type="inferred from homology"/>
<dbReference type="UniPathway" id="UPA00035">
    <property type="reaction ID" value="UER00040"/>
</dbReference>
<dbReference type="GO" id="GO:0004049">
    <property type="term" value="F:anthranilate synthase activity"/>
    <property type="evidence" value="ECO:0007669"/>
    <property type="project" value="UniProtKB-EC"/>
</dbReference>
<evidence type="ECO:0000256" key="14">
    <source>
        <dbReference type="ARBA" id="ARBA00047683"/>
    </source>
</evidence>
<dbReference type="NCBIfam" id="TIGR00564">
    <property type="entry name" value="trpE_most"/>
    <property type="match status" value="1"/>
</dbReference>
<keyword evidence="10 15" id="KW-0460">Magnesium</keyword>
<dbReference type="InterPro" id="IPR015890">
    <property type="entry name" value="Chorismate_C"/>
</dbReference>
<dbReference type="AlphaFoldDB" id="A0A212TAD4"/>
<comment type="similarity">
    <text evidence="3 15">Belongs to the anthranilate synthase component I family.</text>
</comment>
<evidence type="ECO:0000256" key="12">
    <source>
        <dbReference type="ARBA" id="ARBA00023239"/>
    </source>
</evidence>
<dbReference type="SUPFAM" id="SSF56322">
    <property type="entry name" value="ADC synthase"/>
    <property type="match status" value="1"/>
</dbReference>
<dbReference type="Proteomes" id="UP000197215">
    <property type="component" value="Unassembled WGS sequence"/>
</dbReference>
<feature type="domain" description="Anthranilate synthase component I N-terminal" evidence="17">
    <location>
        <begin position="26"/>
        <end position="175"/>
    </location>
</feature>
<comment type="cofactor">
    <cofactor evidence="1 15">
        <name>Mg(2+)</name>
        <dbReference type="ChEBI" id="CHEBI:18420"/>
    </cofactor>
</comment>
<feature type="domain" description="Chorismate-utilising enzyme C-terminal" evidence="16">
    <location>
        <begin position="224"/>
        <end position="485"/>
    </location>
</feature>
<comment type="function">
    <text evidence="13 15">Part of a heterotetrameric complex that catalyzes the two-step biosynthesis of anthranilate, an intermediate in the biosynthesis of L-tryptophan. In the first step, the glutamine-binding beta subunit (TrpG) of anthranilate synthase (AS) provides the glutamine amidotransferase activity which generates ammonia as a substrate that, along with chorismate, is used in the second step, catalyzed by the large alpha subunit of AS (TrpE) to produce anthranilate. In the absence of TrpG, TrpE can synthesize anthranilate directly from chorismate and high concentrations of ammonia.</text>
</comment>
<dbReference type="Gene3D" id="3.60.120.10">
    <property type="entry name" value="Anthranilate synthase"/>
    <property type="match status" value="1"/>
</dbReference>
<dbReference type="InterPro" id="IPR005801">
    <property type="entry name" value="ADC_synthase"/>
</dbReference>
<name>A0A212TAD4_9BURK</name>
<dbReference type="InterPro" id="IPR005256">
    <property type="entry name" value="Anth_synth_I_PabB"/>
</dbReference>
<dbReference type="GO" id="GO:0046872">
    <property type="term" value="F:metal ion binding"/>
    <property type="evidence" value="ECO:0007669"/>
    <property type="project" value="UniProtKB-KW"/>
</dbReference>
<evidence type="ECO:0000256" key="7">
    <source>
        <dbReference type="ARBA" id="ARBA00022605"/>
    </source>
</evidence>
<dbReference type="Pfam" id="PF00425">
    <property type="entry name" value="Chorismate_bind"/>
    <property type="match status" value="1"/>
</dbReference>
<dbReference type="PRINTS" id="PR00095">
    <property type="entry name" value="ANTSNTHASEI"/>
</dbReference>
<evidence type="ECO:0000256" key="9">
    <source>
        <dbReference type="ARBA" id="ARBA00022822"/>
    </source>
</evidence>
<evidence type="ECO:0000256" key="4">
    <source>
        <dbReference type="ARBA" id="ARBA00011575"/>
    </source>
</evidence>
<keyword evidence="19" id="KW-1185">Reference proteome</keyword>
<dbReference type="EMBL" id="FYEX01000001">
    <property type="protein sequence ID" value="SNC62781.1"/>
    <property type="molecule type" value="Genomic_DNA"/>
</dbReference>
<reference evidence="18 19" key="1">
    <citation type="submission" date="2017-06" db="EMBL/GenBank/DDBJ databases">
        <authorList>
            <person name="Kim H.J."/>
            <person name="Triplett B.A."/>
        </authorList>
    </citation>
    <scope>NUCLEOTIDE SEQUENCE [LARGE SCALE GENOMIC DNA]</scope>
    <source>
        <strain evidence="18 19">MWH-VicM1</strain>
    </source>
</reference>
<evidence type="ECO:0000256" key="1">
    <source>
        <dbReference type="ARBA" id="ARBA00001946"/>
    </source>
</evidence>
<evidence type="ECO:0000256" key="3">
    <source>
        <dbReference type="ARBA" id="ARBA00009562"/>
    </source>
</evidence>
<evidence type="ECO:0000256" key="10">
    <source>
        <dbReference type="ARBA" id="ARBA00022842"/>
    </source>
</evidence>
<keyword evidence="9 15" id="KW-0822">Tryptophan biosynthesis</keyword>
<keyword evidence="8 15" id="KW-0479">Metal-binding</keyword>
<keyword evidence="11 15" id="KW-0057">Aromatic amino acid biosynthesis</keyword>
<organism evidence="18 19">
    <name type="scientific">Polynucleobacter victoriensis</name>
    <dbReference type="NCBI Taxonomy" id="2049319"/>
    <lineage>
        <taxon>Bacteria</taxon>
        <taxon>Pseudomonadati</taxon>
        <taxon>Pseudomonadota</taxon>
        <taxon>Betaproteobacteria</taxon>
        <taxon>Burkholderiales</taxon>
        <taxon>Burkholderiaceae</taxon>
        <taxon>Polynucleobacter</taxon>
    </lineage>
</organism>
<dbReference type="PANTHER" id="PTHR11236:SF48">
    <property type="entry name" value="ISOCHORISMATE SYNTHASE MENF"/>
    <property type="match status" value="1"/>
</dbReference>
<dbReference type="PANTHER" id="PTHR11236">
    <property type="entry name" value="AMINOBENZOATE/ANTHRANILATE SYNTHASE"/>
    <property type="match status" value="1"/>
</dbReference>
<evidence type="ECO:0000256" key="15">
    <source>
        <dbReference type="RuleBase" id="RU364045"/>
    </source>
</evidence>
<evidence type="ECO:0000256" key="11">
    <source>
        <dbReference type="ARBA" id="ARBA00023141"/>
    </source>
</evidence>
<protein>
    <recommendedName>
        <fullName evidence="6 15">Anthranilate synthase component 1</fullName>
        <ecNumber evidence="5 15">4.1.3.27</ecNumber>
    </recommendedName>
</protein>
<evidence type="ECO:0000313" key="18">
    <source>
        <dbReference type="EMBL" id="SNC62781.1"/>
    </source>
</evidence>
<dbReference type="RefSeq" id="WP_088812621.1">
    <property type="nucleotide sequence ID" value="NZ_FYEX01000001.1"/>
</dbReference>
<dbReference type="Pfam" id="PF04715">
    <property type="entry name" value="Anth_synt_I_N"/>
    <property type="match status" value="1"/>
</dbReference>
<comment type="pathway">
    <text evidence="2 15">Amino-acid biosynthesis; L-tryptophan biosynthesis; L-tryptophan from chorismate: step 1/5.</text>
</comment>
<evidence type="ECO:0000256" key="5">
    <source>
        <dbReference type="ARBA" id="ARBA00012266"/>
    </source>
</evidence>
<evidence type="ECO:0000259" key="17">
    <source>
        <dbReference type="Pfam" id="PF04715"/>
    </source>
</evidence>
<dbReference type="GO" id="GO:0000162">
    <property type="term" value="P:L-tryptophan biosynthetic process"/>
    <property type="evidence" value="ECO:0007669"/>
    <property type="project" value="UniProtKB-UniPathway"/>
</dbReference>
<evidence type="ECO:0000256" key="6">
    <source>
        <dbReference type="ARBA" id="ARBA00020653"/>
    </source>
</evidence>
<dbReference type="EC" id="4.1.3.27" evidence="5 15"/>
<dbReference type="InterPro" id="IPR019999">
    <property type="entry name" value="Anth_synth_I-like"/>
</dbReference>
<evidence type="ECO:0000259" key="16">
    <source>
        <dbReference type="Pfam" id="PF00425"/>
    </source>
</evidence>
<evidence type="ECO:0000256" key="8">
    <source>
        <dbReference type="ARBA" id="ARBA00022723"/>
    </source>
</evidence>
<dbReference type="OrthoDB" id="9803598at2"/>
<comment type="catalytic activity">
    <reaction evidence="14 15">
        <text>chorismate + L-glutamine = anthranilate + pyruvate + L-glutamate + H(+)</text>
        <dbReference type="Rhea" id="RHEA:21732"/>
        <dbReference type="ChEBI" id="CHEBI:15361"/>
        <dbReference type="ChEBI" id="CHEBI:15378"/>
        <dbReference type="ChEBI" id="CHEBI:16567"/>
        <dbReference type="ChEBI" id="CHEBI:29748"/>
        <dbReference type="ChEBI" id="CHEBI:29985"/>
        <dbReference type="ChEBI" id="CHEBI:58359"/>
        <dbReference type="EC" id="4.1.3.27"/>
    </reaction>
</comment>
<keyword evidence="7 15" id="KW-0028">Amino-acid biosynthesis</keyword>